<evidence type="ECO:0000313" key="1">
    <source>
        <dbReference type="EMBL" id="KAI0060007.1"/>
    </source>
</evidence>
<keyword evidence="2" id="KW-1185">Reference proteome</keyword>
<protein>
    <submittedName>
        <fullName evidence="1">Uncharacterized protein</fullName>
    </submittedName>
</protein>
<organism evidence="1 2">
    <name type="scientific">Artomyces pyxidatus</name>
    <dbReference type="NCBI Taxonomy" id="48021"/>
    <lineage>
        <taxon>Eukaryota</taxon>
        <taxon>Fungi</taxon>
        <taxon>Dikarya</taxon>
        <taxon>Basidiomycota</taxon>
        <taxon>Agaricomycotina</taxon>
        <taxon>Agaricomycetes</taxon>
        <taxon>Russulales</taxon>
        <taxon>Auriscalpiaceae</taxon>
        <taxon>Artomyces</taxon>
    </lineage>
</organism>
<comment type="caution">
    <text evidence="1">The sequence shown here is derived from an EMBL/GenBank/DDBJ whole genome shotgun (WGS) entry which is preliminary data.</text>
</comment>
<sequence length="85" mass="9178">MGFVSICMLTAFCNTDLSLSSQQRSLGITLTMVFLSCNVAIVAKVMASDWDQHQIQDVLCCSPNSFSTVISISNIDQMAGAQLLL</sequence>
<reference evidence="1" key="2">
    <citation type="journal article" date="2022" name="New Phytol.">
        <title>Evolutionary transition to the ectomycorrhizal habit in the genomes of a hyperdiverse lineage of mushroom-forming fungi.</title>
        <authorList>
            <person name="Looney B."/>
            <person name="Miyauchi S."/>
            <person name="Morin E."/>
            <person name="Drula E."/>
            <person name="Courty P.E."/>
            <person name="Kohler A."/>
            <person name="Kuo A."/>
            <person name="LaButti K."/>
            <person name="Pangilinan J."/>
            <person name="Lipzen A."/>
            <person name="Riley R."/>
            <person name="Andreopoulos W."/>
            <person name="He G."/>
            <person name="Johnson J."/>
            <person name="Nolan M."/>
            <person name="Tritt A."/>
            <person name="Barry K.W."/>
            <person name="Grigoriev I.V."/>
            <person name="Nagy L.G."/>
            <person name="Hibbett D."/>
            <person name="Henrissat B."/>
            <person name="Matheny P.B."/>
            <person name="Labbe J."/>
            <person name="Martin F.M."/>
        </authorList>
    </citation>
    <scope>NUCLEOTIDE SEQUENCE</scope>
    <source>
        <strain evidence="1">HHB10654</strain>
    </source>
</reference>
<dbReference type="EMBL" id="MU277222">
    <property type="protein sequence ID" value="KAI0060007.1"/>
    <property type="molecule type" value="Genomic_DNA"/>
</dbReference>
<dbReference type="Proteomes" id="UP000814140">
    <property type="component" value="Unassembled WGS sequence"/>
</dbReference>
<accession>A0ACB8SUZ0</accession>
<evidence type="ECO:0000313" key="2">
    <source>
        <dbReference type="Proteomes" id="UP000814140"/>
    </source>
</evidence>
<name>A0ACB8SUZ0_9AGAM</name>
<reference evidence="1" key="1">
    <citation type="submission" date="2021-03" db="EMBL/GenBank/DDBJ databases">
        <authorList>
            <consortium name="DOE Joint Genome Institute"/>
            <person name="Ahrendt S."/>
            <person name="Looney B.P."/>
            <person name="Miyauchi S."/>
            <person name="Morin E."/>
            <person name="Drula E."/>
            <person name="Courty P.E."/>
            <person name="Chicoki N."/>
            <person name="Fauchery L."/>
            <person name="Kohler A."/>
            <person name="Kuo A."/>
            <person name="Labutti K."/>
            <person name="Pangilinan J."/>
            <person name="Lipzen A."/>
            <person name="Riley R."/>
            <person name="Andreopoulos W."/>
            <person name="He G."/>
            <person name="Johnson J."/>
            <person name="Barry K.W."/>
            <person name="Grigoriev I.V."/>
            <person name="Nagy L."/>
            <person name="Hibbett D."/>
            <person name="Henrissat B."/>
            <person name="Matheny P.B."/>
            <person name="Labbe J."/>
            <person name="Martin F."/>
        </authorList>
    </citation>
    <scope>NUCLEOTIDE SEQUENCE</scope>
    <source>
        <strain evidence="1">HHB10654</strain>
    </source>
</reference>
<proteinExistence type="predicted"/>
<gene>
    <name evidence="1" type="ORF">BV25DRAFT_1012806</name>
</gene>